<organism evidence="1 2">
    <name type="scientific">Stigmatella erecta</name>
    <dbReference type="NCBI Taxonomy" id="83460"/>
    <lineage>
        <taxon>Bacteria</taxon>
        <taxon>Pseudomonadati</taxon>
        <taxon>Myxococcota</taxon>
        <taxon>Myxococcia</taxon>
        <taxon>Myxococcales</taxon>
        <taxon>Cystobacterineae</taxon>
        <taxon>Archangiaceae</taxon>
        <taxon>Stigmatella</taxon>
    </lineage>
</organism>
<protein>
    <submittedName>
        <fullName evidence="1">Uncharacterized protein</fullName>
    </submittedName>
</protein>
<dbReference type="Proteomes" id="UP000199181">
    <property type="component" value="Unassembled WGS sequence"/>
</dbReference>
<proteinExistence type="predicted"/>
<keyword evidence="2" id="KW-1185">Reference proteome</keyword>
<dbReference type="EMBL" id="FOIJ01000006">
    <property type="protein sequence ID" value="SET95544.1"/>
    <property type="molecule type" value="Genomic_DNA"/>
</dbReference>
<evidence type="ECO:0000313" key="2">
    <source>
        <dbReference type="Proteomes" id="UP000199181"/>
    </source>
</evidence>
<evidence type="ECO:0000313" key="1">
    <source>
        <dbReference type="EMBL" id="SET95544.1"/>
    </source>
</evidence>
<name>A0A1I0IFE5_9BACT</name>
<reference evidence="2" key="1">
    <citation type="submission" date="2016-10" db="EMBL/GenBank/DDBJ databases">
        <authorList>
            <person name="Varghese N."/>
            <person name="Submissions S."/>
        </authorList>
    </citation>
    <scope>NUCLEOTIDE SEQUENCE [LARGE SCALE GENOMIC DNA]</scope>
    <source>
        <strain evidence="2">DSM 16858</strain>
    </source>
</reference>
<dbReference type="PROSITE" id="PS51257">
    <property type="entry name" value="PROKAR_LIPOPROTEIN"/>
    <property type="match status" value="1"/>
</dbReference>
<dbReference type="RefSeq" id="WP_093520089.1">
    <property type="nucleotide sequence ID" value="NZ_FOIJ01000006.1"/>
</dbReference>
<dbReference type="AlphaFoldDB" id="A0A1I0IFE5"/>
<accession>A0A1I0IFE5</accession>
<sequence>MKMKLMGMMWLALAAACGGPVQEEEALGEQTPALVQQAPDEESIAGGGPCGTNYCNKGTFCCNSACGVCAPVGGGCLDVMCDI</sequence>
<gene>
    <name evidence="1" type="ORF">SAMN05443639_10624</name>
</gene>